<gene>
    <name evidence="3" type="ORF">KUDE01_025730</name>
</gene>
<feature type="region of interest" description="Disordered" evidence="1">
    <location>
        <begin position="23"/>
        <end position="49"/>
    </location>
</feature>
<keyword evidence="4" id="KW-1185">Reference proteome</keyword>
<accession>A0AAD9BBT5</accession>
<name>A0AAD9BBT5_DISEL</name>
<evidence type="ECO:0000256" key="2">
    <source>
        <dbReference type="SAM" id="SignalP"/>
    </source>
</evidence>
<evidence type="ECO:0000313" key="3">
    <source>
        <dbReference type="EMBL" id="KAK1880202.1"/>
    </source>
</evidence>
<evidence type="ECO:0000256" key="1">
    <source>
        <dbReference type="SAM" id="MobiDB-lite"/>
    </source>
</evidence>
<sequence length="72" mass="7895">MGATWRFALLLCMVLMVSRSLANEDTEHATGSDAGTPRAPGTRRTPVMGLEKRTVVMERVDTEESPSLLYPS</sequence>
<reference evidence="3" key="1">
    <citation type="submission" date="2023-04" db="EMBL/GenBank/DDBJ databases">
        <title>Chromosome-level genome of Chaenocephalus aceratus.</title>
        <authorList>
            <person name="Park H."/>
        </authorList>
    </citation>
    <scope>NUCLEOTIDE SEQUENCE</scope>
    <source>
        <strain evidence="3">DE</strain>
        <tissue evidence="3">Muscle</tissue>
    </source>
</reference>
<feature type="signal peptide" evidence="2">
    <location>
        <begin position="1"/>
        <end position="22"/>
    </location>
</feature>
<proteinExistence type="predicted"/>
<evidence type="ECO:0000313" key="4">
    <source>
        <dbReference type="Proteomes" id="UP001228049"/>
    </source>
</evidence>
<protein>
    <submittedName>
        <fullName evidence="3">Macrophage colony-stimulating factor 1</fullName>
    </submittedName>
</protein>
<comment type="caution">
    <text evidence="3">The sequence shown here is derived from an EMBL/GenBank/DDBJ whole genome shotgun (WGS) entry which is preliminary data.</text>
</comment>
<organism evidence="3 4">
    <name type="scientific">Dissostichus eleginoides</name>
    <name type="common">Patagonian toothfish</name>
    <name type="synonym">Dissostichus amissus</name>
    <dbReference type="NCBI Taxonomy" id="100907"/>
    <lineage>
        <taxon>Eukaryota</taxon>
        <taxon>Metazoa</taxon>
        <taxon>Chordata</taxon>
        <taxon>Craniata</taxon>
        <taxon>Vertebrata</taxon>
        <taxon>Euteleostomi</taxon>
        <taxon>Actinopterygii</taxon>
        <taxon>Neopterygii</taxon>
        <taxon>Teleostei</taxon>
        <taxon>Neoteleostei</taxon>
        <taxon>Acanthomorphata</taxon>
        <taxon>Eupercaria</taxon>
        <taxon>Perciformes</taxon>
        <taxon>Notothenioidei</taxon>
        <taxon>Nototheniidae</taxon>
        <taxon>Dissostichus</taxon>
    </lineage>
</organism>
<feature type="chain" id="PRO_5042046131" evidence="2">
    <location>
        <begin position="23"/>
        <end position="72"/>
    </location>
</feature>
<dbReference type="Proteomes" id="UP001228049">
    <property type="component" value="Unassembled WGS sequence"/>
</dbReference>
<keyword evidence="2" id="KW-0732">Signal</keyword>
<dbReference type="AlphaFoldDB" id="A0AAD9BBT5"/>
<dbReference type="EMBL" id="JASDAP010000025">
    <property type="protein sequence ID" value="KAK1880202.1"/>
    <property type="molecule type" value="Genomic_DNA"/>
</dbReference>